<dbReference type="Gene3D" id="2.10.25.10">
    <property type="entry name" value="Laminin"/>
    <property type="match status" value="1"/>
</dbReference>
<dbReference type="PANTHER" id="PTHR10574">
    <property type="entry name" value="NETRIN/LAMININ-RELATED"/>
    <property type="match status" value="1"/>
</dbReference>
<keyword evidence="3" id="KW-0732">Signal</keyword>
<keyword evidence="1" id="KW-1015">Disulfide bond</keyword>
<dbReference type="SUPFAM" id="SSF57196">
    <property type="entry name" value="EGF/Laminin"/>
    <property type="match status" value="1"/>
</dbReference>
<dbReference type="GO" id="GO:0009888">
    <property type="term" value="P:tissue development"/>
    <property type="evidence" value="ECO:0007669"/>
    <property type="project" value="TreeGrafter"/>
</dbReference>
<dbReference type="GO" id="GO:0005604">
    <property type="term" value="C:basement membrane"/>
    <property type="evidence" value="ECO:0007669"/>
    <property type="project" value="TreeGrafter"/>
</dbReference>
<dbReference type="Gene3D" id="2.60.120.260">
    <property type="entry name" value="Galactose-binding domain-like"/>
    <property type="match status" value="1"/>
</dbReference>
<dbReference type="GO" id="GO:0009887">
    <property type="term" value="P:animal organ morphogenesis"/>
    <property type="evidence" value="ECO:0007669"/>
    <property type="project" value="TreeGrafter"/>
</dbReference>
<sequence>GLNYKPFTSKMSPNLQLILLGFAFFLGSDCERVTPCYDESGKAIWCLPPFINGAYERGVEATSTCGSSGAQEYCQKFGSQKCHICDSSDIAKGHPPSLMTDFNRRTSWQSETMMDGGTGPVNVTLSLGIPFDITYITIKFHTSRPESFAIYKKTSANSDWEAFQFYSGDCLRTYETSERERIRGGTNRARALCTAKYSDISPLTGGSVSFSSLAGRNVRGSISDYPELEEWITASDIRLVLNRMNTFGDEAFDPKAKKSYYFSISNIDIGGRCKCHGHANECIPDPSGGNKRICKCQHHTAGQTCDRCQDSFNKEPWKPATPDNANECKACNCNGHSEICHFDEDQFSSTGDGGRSQSLQCNAFGSCECKAGFTGAKCDKIVI</sequence>
<dbReference type="InterPro" id="IPR008979">
    <property type="entry name" value="Galactose-bd-like_sf"/>
</dbReference>
<dbReference type="InterPro" id="IPR002049">
    <property type="entry name" value="LE_dom"/>
</dbReference>
<dbReference type="EMBL" id="FJ001338">
    <property type="protein sequence ID" value="ACH87539.1"/>
    <property type="molecule type" value="Genomic_DNA"/>
</dbReference>
<organism evidence="5">
    <name type="scientific">Platynereis dumerilii</name>
    <name type="common">Dumeril's clam worm</name>
    <dbReference type="NCBI Taxonomy" id="6359"/>
    <lineage>
        <taxon>Eukaryota</taxon>
        <taxon>Metazoa</taxon>
        <taxon>Spiralia</taxon>
        <taxon>Lophotrochozoa</taxon>
        <taxon>Annelida</taxon>
        <taxon>Polychaeta</taxon>
        <taxon>Errantia</taxon>
        <taxon>Phyllodocida</taxon>
        <taxon>Nereididae</taxon>
        <taxon>Platynereis</taxon>
    </lineage>
</organism>
<dbReference type="PROSITE" id="PS01248">
    <property type="entry name" value="EGF_LAM_1"/>
    <property type="match status" value="1"/>
</dbReference>
<reference evidence="5" key="1">
    <citation type="submission" date="2008-08" db="EMBL/GenBank/DDBJ databases">
        <authorList>
            <person name="Hui J."/>
            <person name="Ferrier D."/>
        </authorList>
    </citation>
    <scope>NUCLEOTIDE SEQUENCE</scope>
</reference>
<evidence type="ECO:0000259" key="4">
    <source>
        <dbReference type="PROSITE" id="PS51117"/>
    </source>
</evidence>
<evidence type="ECO:0000313" key="5">
    <source>
        <dbReference type="EMBL" id="ACH87537.1"/>
    </source>
</evidence>
<dbReference type="AlphaFoldDB" id="C7SB46"/>
<dbReference type="SUPFAM" id="SSF49785">
    <property type="entry name" value="Galactose-binding domain-like"/>
    <property type="match status" value="1"/>
</dbReference>
<dbReference type="EMBL" id="FJ001337">
    <property type="protein sequence ID" value="ACH87537.1"/>
    <property type="molecule type" value="Genomic_DNA"/>
</dbReference>
<dbReference type="CDD" id="cd00055">
    <property type="entry name" value="EGF_Lam"/>
    <property type="match status" value="2"/>
</dbReference>
<dbReference type="PANTHER" id="PTHR10574:SF435">
    <property type="entry name" value="LAMININ SUBUNIT GAMMA-1"/>
    <property type="match status" value="1"/>
</dbReference>
<name>C7SB46_PLADU</name>
<dbReference type="Pfam" id="PF00055">
    <property type="entry name" value="Laminin_N"/>
    <property type="match status" value="1"/>
</dbReference>
<dbReference type="SMART" id="SM00136">
    <property type="entry name" value="LamNT"/>
    <property type="match status" value="1"/>
</dbReference>
<evidence type="ECO:0000256" key="3">
    <source>
        <dbReference type="SAM" id="SignalP"/>
    </source>
</evidence>
<dbReference type="GO" id="GO:0007411">
    <property type="term" value="P:axon guidance"/>
    <property type="evidence" value="ECO:0007669"/>
    <property type="project" value="TreeGrafter"/>
</dbReference>
<feature type="non-terminal residue" evidence="5">
    <location>
        <position position="1"/>
    </location>
</feature>
<proteinExistence type="predicted"/>
<dbReference type="InterPro" id="IPR050440">
    <property type="entry name" value="Laminin/Netrin_ECM"/>
</dbReference>
<feature type="signal peptide" evidence="3">
    <location>
        <begin position="1"/>
        <end position="30"/>
    </location>
</feature>
<reference evidence="5" key="2">
    <citation type="journal article" date="2009" name="BMC Biol.">
        <title>Features of the ancestral bilaterian inferred from Platynereis dumerilii ParaHox genes.</title>
        <authorList>
            <person name="Hui J.H."/>
            <person name="Raible F."/>
            <person name="Korchagina N."/>
            <person name="Dray N."/>
            <person name="Samain S."/>
            <person name="Magdelenat G."/>
            <person name="Jubin C."/>
            <person name="Segurens B."/>
            <person name="Balavoine G."/>
            <person name="Arendt D."/>
            <person name="Ferrier D.E."/>
        </authorList>
    </citation>
    <scope>NUCLEOTIDE SEQUENCE</scope>
</reference>
<dbReference type="Pfam" id="PF00053">
    <property type="entry name" value="EGF_laminin"/>
    <property type="match status" value="1"/>
</dbReference>
<evidence type="ECO:0000256" key="2">
    <source>
        <dbReference type="ARBA" id="ARBA00023292"/>
    </source>
</evidence>
<dbReference type="InterPro" id="IPR008211">
    <property type="entry name" value="Laminin_N"/>
</dbReference>
<feature type="chain" id="PRO_5007649187" evidence="3">
    <location>
        <begin position="31"/>
        <end position="383"/>
    </location>
</feature>
<dbReference type="PROSITE" id="PS51117">
    <property type="entry name" value="LAMININ_NTER"/>
    <property type="match status" value="1"/>
</dbReference>
<dbReference type="SMART" id="SM00180">
    <property type="entry name" value="EGF_Lam"/>
    <property type="match status" value="2"/>
</dbReference>
<feature type="domain" description="Laminin N-terminal" evidence="4">
    <location>
        <begin position="42"/>
        <end position="272"/>
    </location>
</feature>
<accession>C7SB46</accession>
<keyword evidence="2" id="KW-0424">Laminin EGF-like domain</keyword>
<evidence type="ECO:0000256" key="1">
    <source>
        <dbReference type="ARBA" id="ARBA00023157"/>
    </source>
</evidence>
<protein>
    <submittedName>
        <fullName evidence="5">Laminin gamma 1</fullName>
    </submittedName>
</protein>